<dbReference type="GO" id="GO:0030889">
    <property type="term" value="P:negative regulation of B cell proliferation"/>
    <property type="evidence" value="ECO:0007669"/>
    <property type="project" value="Ensembl"/>
</dbReference>
<comment type="similarity">
    <text evidence="2 9">Belongs to the IL-10 family.</text>
</comment>
<evidence type="ECO:0000256" key="7">
    <source>
        <dbReference type="ARBA" id="ARBA00023157"/>
    </source>
</evidence>
<dbReference type="GO" id="GO:0071222">
    <property type="term" value="P:cellular response to lipopolysaccharide"/>
    <property type="evidence" value="ECO:0007669"/>
    <property type="project" value="Ensembl"/>
</dbReference>
<evidence type="ECO:0000256" key="9">
    <source>
        <dbReference type="RuleBase" id="RU368043"/>
    </source>
</evidence>
<reference evidence="10" key="2">
    <citation type="submission" date="2025-09" db="UniProtKB">
        <authorList>
            <consortium name="Ensembl"/>
        </authorList>
    </citation>
    <scope>IDENTIFICATION</scope>
</reference>
<organism evidence="10 11">
    <name type="scientific">Salvator merianae</name>
    <name type="common">Argentine black and white tegu</name>
    <name type="synonym">Tupinambis merianae</name>
    <dbReference type="NCBI Taxonomy" id="96440"/>
    <lineage>
        <taxon>Eukaryota</taxon>
        <taxon>Metazoa</taxon>
        <taxon>Chordata</taxon>
        <taxon>Craniata</taxon>
        <taxon>Vertebrata</taxon>
        <taxon>Euteleostomi</taxon>
        <taxon>Lepidosauria</taxon>
        <taxon>Squamata</taxon>
        <taxon>Bifurcata</taxon>
        <taxon>Unidentata</taxon>
        <taxon>Episquamata</taxon>
        <taxon>Laterata</taxon>
        <taxon>Teiioidea</taxon>
        <taxon>Teiidae</taxon>
        <taxon>Salvator</taxon>
    </lineage>
</organism>
<protein>
    <recommendedName>
        <fullName evidence="9">Interleukin family protein</fullName>
    </recommendedName>
</protein>
<keyword evidence="5 9" id="KW-0964">Secreted</keyword>
<dbReference type="GO" id="GO:0002904">
    <property type="term" value="P:positive regulation of B cell apoptotic process"/>
    <property type="evidence" value="ECO:0007669"/>
    <property type="project" value="Ensembl"/>
</dbReference>
<dbReference type="GO" id="GO:1904706">
    <property type="term" value="P:negative regulation of vascular associated smooth muscle cell proliferation"/>
    <property type="evidence" value="ECO:0007669"/>
    <property type="project" value="Ensembl"/>
</dbReference>
<dbReference type="Proteomes" id="UP000694421">
    <property type="component" value="Unplaced"/>
</dbReference>
<sequence>MVSIVSLQRLKPTLLLARCNCSIPKIVLGYCKYFADTLPLQLRELRVTFNEIKDYFQSRDDELDVMLLKEDLLEDFKGYLGCQSVSEMIQFYLEDVFSNVTTGNTIQQSVGFLKNMLLELRQTIKRCHRYFICEKNNRTIKDIKETYKKMKQKGIYKAMGEFDIFVNYIEEYLITKMKN</sequence>
<evidence type="ECO:0000313" key="10">
    <source>
        <dbReference type="Ensembl" id="ENSSMRP00000010973.1"/>
    </source>
</evidence>
<dbReference type="PROSITE" id="PS00520">
    <property type="entry name" value="INTERLEUKIN_10"/>
    <property type="match status" value="1"/>
</dbReference>
<dbReference type="InterPro" id="IPR009079">
    <property type="entry name" value="4_helix_cytokine-like_core"/>
</dbReference>
<dbReference type="GO" id="GO:0002439">
    <property type="term" value="P:chronic inflammatory response to antigenic stimulus"/>
    <property type="evidence" value="ECO:0007669"/>
    <property type="project" value="Ensembl"/>
</dbReference>
<evidence type="ECO:0000256" key="2">
    <source>
        <dbReference type="ARBA" id="ARBA00008813"/>
    </source>
</evidence>
<dbReference type="InterPro" id="IPR000098">
    <property type="entry name" value="IL-10"/>
</dbReference>
<dbReference type="InterPro" id="IPR020443">
    <property type="entry name" value="IL-10/19/20/24/26"/>
</dbReference>
<dbReference type="GO" id="GO:0045787">
    <property type="term" value="P:positive regulation of cell cycle"/>
    <property type="evidence" value="ECO:0007669"/>
    <property type="project" value="Ensembl"/>
</dbReference>
<dbReference type="GO" id="GO:0030886">
    <property type="term" value="P:negative regulation of myeloid dendritic cell activation"/>
    <property type="evidence" value="ECO:0007669"/>
    <property type="project" value="Ensembl"/>
</dbReference>
<dbReference type="GO" id="GO:0005615">
    <property type="term" value="C:extracellular space"/>
    <property type="evidence" value="ECO:0007669"/>
    <property type="project" value="UniProtKB-UniRule"/>
</dbReference>
<dbReference type="GO" id="GO:0002639">
    <property type="term" value="P:positive regulation of immunoglobulin production"/>
    <property type="evidence" value="ECO:0007669"/>
    <property type="project" value="Ensembl"/>
</dbReference>
<name>A0A8D0BPI2_SALMN</name>
<dbReference type="GO" id="GO:0045944">
    <property type="term" value="P:positive regulation of transcription by RNA polymerase II"/>
    <property type="evidence" value="ECO:0007669"/>
    <property type="project" value="Ensembl"/>
</dbReference>
<dbReference type="GO" id="GO:0034115">
    <property type="term" value="P:negative regulation of heterotypic cell-cell adhesion"/>
    <property type="evidence" value="ECO:0007669"/>
    <property type="project" value="Ensembl"/>
</dbReference>
<dbReference type="SMART" id="SM00188">
    <property type="entry name" value="IL10"/>
    <property type="match status" value="1"/>
</dbReference>
<dbReference type="GO" id="GO:0046427">
    <property type="term" value="P:positive regulation of receptor signaling pathway via JAK-STAT"/>
    <property type="evidence" value="ECO:0007669"/>
    <property type="project" value="Ensembl"/>
</dbReference>
<dbReference type="GO" id="GO:0046983">
    <property type="term" value="F:protein dimerization activity"/>
    <property type="evidence" value="ECO:0007669"/>
    <property type="project" value="Ensembl"/>
</dbReference>
<comment type="function">
    <text evidence="9">Immune regulatory cytokine.</text>
</comment>
<dbReference type="GO" id="GO:0032695">
    <property type="term" value="P:negative regulation of interleukin-12 production"/>
    <property type="evidence" value="ECO:0007669"/>
    <property type="project" value="Ensembl"/>
</dbReference>
<dbReference type="Gene3D" id="1.20.1250.10">
    <property type="match status" value="1"/>
</dbReference>
<evidence type="ECO:0000256" key="8">
    <source>
        <dbReference type="ARBA" id="ARBA00023180"/>
    </source>
</evidence>
<dbReference type="GO" id="GO:0002875">
    <property type="term" value="P:negative regulation of chronic inflammatory response to antigenic stimulus"/>
    <property type="evidence" value="ECO:0007669"/>
    <property type="project" value="Ensembl"/>
</dbReference>
<comment type="subunit">
    <text evidence="3">Homodimer. Interacts with IL10RA and IL10RB.</text>
</comment>
<dbReference type="InterPro" id="IPR020423">
    <property type="entry name" value="IL-10_CS"/>
</dbReference>
<evidence type="ECO:0000256" key="1">
    <source>
        <dbReference type="ARBA" id="ARBA00004613"/>
    </source>
</evidence>
<dbReference type="GO" id="GO:0042742">
    <property type="term" value="P:defense response to bacterium"/>
    <property type="evidence" value="ECO:0007669"/>
    <property type="project" value="Ensembl"/>
</dbReference>
<dbReference type="GO" id="GO:0005125">
    <property type="term" value="F:cytokine activity"/>
    <property type="evidence" value="ECO:0007669"/>
    <property type="project" value="UniProtKB-UniRule"/>
</dbReference>
<evidence type="ECO:0000256" key="6">
    <source>
        <dbReference type="ARBA" id="ARBA00022729"/>
    </source>
</evidence>
<keyword evidence="6" id="KW-0732">Signal</keyword>
<dbReference type="PANTHER" id="PTHR48482:SF5">
    <property type="entry name" value="INTERLEUKIN-10"/>
    <property type="match status" value="1"/>
</dbReference>
<comment type="subcellular location">
    <subcellularLocation>
        <location evidence="1 9">Secreted</location>
    </subcellularLocation>
</comment>
<reference evidence="10" key="1">
    <citation type="submission" date="2025-08" db="UniProtKB">
        <authorList>
            <consortium name="Ensembl"/>
        </authorList>
    </citation>
    <scope>IDENTIFICATION</scope>
</reference>
<dbReference type="GO" id="GO:0001819">
    <property type="term" value="P:positive regulation of cytokine production"/>
    <property type="evidence" value="ECO:0007669"/>
    <property type="project" value="Ensembl"/>
</dbReference>
<dbReference type="GO" id="GO:0010507">
    <property type="term" value="P:negative regulation of autophagy"/>
    <property type="evidence" value="ECO:0007669"/>
    <property type="project" value="Ensembl"/>
</dbReference>
<dbReference type="PANTHER" id="PTHR48482">
    <property type="entry name" value="INTERLEUKIN-19-RELATED"/>
    <property type="match status" value="1"/>
</dbReference>
<dbReference type="Pfam" id="PF00726">
    <property type="entry name" value="IL10"/>
    <property type="match status" value="1"/>
</dbReference>
<dbReference type="GO" id="GO:0045347">
    <property type="term" value="P:negative regulation of MHC class II biosynthetic process"/>
    <property type="evidence" value="ECO:0007669"/>
    <property type="project" value="Ensembl"/>
</dbReference>
<dbReference type="GO" id="GO:2000352">
    <property type="term" value="P:negative regulation of endothelial cell apoptotic process"/>
    <property type="evidence" value="ECO:0007669"/>
    <property type="project" value="Ensembl"/>
</dbReference>
<dbReference type="GO" id="GO:1903377">
    <property type="term" value="P:negative regulation of oxidative stress-induced neuron intrinsic apoptotic signaling pathway"/>
    <property type="evidence" value="ECO:0007669"/>
    <property type="project" value="Ensembl"/>
</dbReference>
<dbReference type="GO" id="GO:1903672">
    <property type="term" value="P:positive regulation of sprouting angiogenesis"/>
    <property type="evidence" value="ECO:0007669"/>
    <property type="project" value="Ensembl"/>
</dbReference>
<dbReference type="GO" id="GO:0140105">
    <property type="term" value="P:interleukin-10-mediated signaling pathway"/>
    <property type="evidence" value="ECO:0007669"/>
    <property type="project" value="Ensembl"/>
</dbReference>
<dbReference type="Ensembl" id="ENSSMRT00000012782.1">
    <property type="protein sequence ID" value="ENSSMRP00000010973.1"/>
    <property type="gene ID" value="ENSSMRG00000008636.1"/>
</dbReference>
<proteinExistence type="inferred from homology"/>
<keyword evidence="8" id="KW-0325">Glycoprotein</keyword>
<dbReference type="AlphaFoldDB" id="A0A8D0BPI2"/>
<keyword evidence="11" id="KW-1185">Reference proteome</keyword>
<keyword evidence="4 9" id="KW-0202">Cytokine</keyword>
<dbReference type="GO" id="GO:0032689">
    <property type="term" value="P:negative regulation of type II interferon production"/>
    <property type="evidence" value="ECO:0007669"/>
    <property type="project" value="Ensembl"/>
</dbReference>
<dbReference type="SUPFAM" id="SSF47266">
    <property type="entry name" value="4-helical cytokines"/>
    <property type="match status" value="1"/>
</dbReference>
<evidence type="ECO:0000313" key="11">
    <source>
        <dbReference type="Proteomes" id="UP000694421"/>
    </source>
</evidence>
<dbReference type="GO" id="GO:0035729">
    <property type="term" value="P:cellular response to hepatocyte growth factor stimulus"/>
    <property type="evidence" value="ECO:0007669"/>
    <property type="project" value="Ensembl"/>
</dbReference>
<dbReference type="OMA" id="CHRFFTC"/>
<dbReference type="GO" id="GO:0051384">
    <property type="term" value="P:response to glucocorticoid"/>
    <property type="evidence" value="ECO:0007669"/>
    <property type="project" value="Ensembl"/>
</dbReference>
<accession>A0A8D0BPI2</accession>
<evidence type="ECO:0000256" key="3">
    <source>
        <dbReference type="ARBA" id="ARBA00011144"/>
    </source>
</evidence>
<dbReference type="GeneTree" id="ENSGT00950000183124"/>
<dbReference type="PRINTS" id="PR01294">
    <property type="entry name" value="INTRLEUKIN10"/>
</dbReference>
<dbReference type="GO" id="GO:0045348">
    <property type="term" value="P:positive regulation of MHC class II biosynthetic process"/>
    <property type="evidence" value="ECO:0007669"/>
    <property type="project" value="Ensembl"/>
</dbReference>
<dbReference type="GO" id="GO:0001938">
    <property type="term" value="P:positive regulation of endothelial cell proliferation"/>
    <property type="evidence" value="ECO:0007669"/>
    <property type="project" value="Ensembl"/>
</dbReference>
<keyword evidence="7" id="KW-1015">Disulfide bond</keyword>
<dbReference type="GO" id="GO:0042832">
    <property type="term" value="P:defense response to protozoan"/>
    <property type="evidence" value="ECO:0007669"/>
    <property type="project" value="Ensembl"/>
</dbReference>
<dbReference type="GO" id="GO:0032715">
    <property type="term" value="P:negative regulation of interleukin-6 production"/>
    <property type="evidence" value="ECO:0007669"/>
    <property type="project" value="Ensembl"/>
</dbReference>
<dbReference type="GO" id="GO:0051045">
    <property type="term" value="P:negative regulation of membrane protein ectodomain proteolysis"/>
    <property type="evidence" value="ECO:0007669"/>
    <property type="project" value="Ensembl"/>
</dbReference>
<evidence type="ECO:0000256" key="4">
    <source>
        <dbReference type="ARBA" id="ARBA00022514"/>
    </source>
</evidence>
<dbReference type="GO" id="GO:1903034">
    <property type="term" value="P:regulation of response to wounding"/>
    <property type="evidence" value="ECO:0007669"/>
    <property type="project" value="Ensembl"/>
</dbReference>
<dbReference type="GO" id="GO:0002719">
    <property type="term" value="P:negative regulation of cytokine production involved in immune response"/>
    <property type="evidence" value="ECO:0007669"/>
    <property type="project" value="Ensembl"/>
</dbReference>
<evidence type="ECO:0000256" key="5">
    <source>
        <dbReference type="ARBA" id="ARBA00022525"/>
    </source>
</evidence>
<dbReference type="GO" id="GO:1902895">
    <property type="term" value="P:positive regulation of miRNA transcription"/>
    <property type="evidence" value="ECO:0007669"/>
    <property type="project" value="Ensembl"/>
</dbReference>
<dbReference type="GO" id="GO:0032720">
    <property type="term" value="P:negative regulation of tumor necrosis factor production"/>
    <property type="evidence" value="ECO:0007669"/>
    <property type="project" value="Ensembl"/>
</dbReference>